<feature type="transmembrane region" description="Helical" evidence="8">
    <location>
        <begin position="253"/>
        <end position="274"/>
    </location>
</feature>
<feature type="transmembrane region" description="Helical" evidence="8">
    <location>
        <begin position="12"/>
        <end position="32"/>
    </location>
</feature>
<protein>
    <submittedName>
        <fullName evidence="10">DHA1 family tetracycline resistance protein-like MFS transporter</fullName>
    </submittedName>
</protein>
<feature type="transmembrane region" description="Helical" evidence="8">
    <location>
        <begin position="167"/>
        <end position="187"/>
    </location>
</feature>
<reference evidence="10 11" key="1">
    <citation type="submission" date="2020-08" db="EMBL/GenBank/DDBJ databases">
        <title>Genomic Encyclopedia of Type Strains, Phase IV (KMG-V): Genome sequencing to study the core and pangenomes of soil and plant-associated prokaryotes.</title>
        <authorList>
            <person name="Whitman W."/>
        </authorList>
    </citation>
    <scope>NUCLEOTIDE SEQUENCE [LARGE SCALE GENOMIC DNA]</scope>
    <source>
        <strain evidence="10 11">ANJLi2</strain>
    </source>
</reference>
<name>A0ABR6PJ64_9SPHI</name>
<dbReference type="InterPro" id="IPR001958">
    <property type="entry name" value="Tet-R_TetA/multi-R_MdtG-like"/>
</dbReference>
<keyword evidence="7 8" id="KW-0472">Membrane</keyword>
<evidence type="ECO:0000256" key="1">
    <source>
        <dbReference type="ARBA" id="ARBA00003279"/>
    </source>
</evidence>
<evidence type="ECO:0000313" key="10">
    <source>
        <dbReference type="EMBL" id="MBB6109809.1"/>
    </source>
</evidence>
<feature type="transmembrane region" description="Helical" evidence="8">
    <location>
        <begin position="216"/>
        <end position="233"/>
    </location>
</feature>
<evidence type="ECO:0000256" key="2">
    <source>
        <dbReference type="ARBA" id="ARBA00004141"/>
    </source>
</evidence>
<evidence type="ECO:0000313" key="11">
    <source>
        <dbReference type="Proteomes" id="UP000541583"/>
    </source>
</evidence>
<feature type="transmembrane region" description="Helical" evidence="8">
    <location>
        <begin position="286"/>
        <end position="304"/>
    </location>
</feature>
<dbReference type="InterPro" id="IPR011701">
    <property type="entry name" value="MFS"/>
</dbReference>
<keyword evidence="4" id="KW-0813">Transport</keyword>
<dbReference type="Gene3D" id="1.20.1250.20">
    <property type="entry name" value="MFS general substrate transporter like domains"/>
    <property type="match status" value="1"/>
</dbReference>
<keyword evidence="6 8" id="KW-1133">Transmembrane helix</keyword>
<feature type="transmembrane region" description="Helical" evidence="8">
    <location>
        <begin position="376"/>
        <end position="398"/>
    </location>
</feature>
<dbReference type="PANTHER" id="PTHR23504">
    <property type="entry name" value="MAJOR FACILITATOR SUPERFAMILY DOMAIN-CONTAINING PROTEIN 10"/>
    <property type="match status" value="1"/>
</dbReference>
<evidence type="ECO:0000256" key="5">
    <source>
        <dbReference type="ARBA" id="ARBA00022692"/>
    </source>
</evidence>
<evidence type="ECO:0000259" key="9">
    <source>
        <dbReference type="PROSITE" id="PS50850"/>
    </source>
</evidence>
<comment type="similarity">
    <text evidence="3">Belongs to the major facilitator superfamily. TCR/Tet family.</text>
</comment>
<comment type="function">
    <text evidence="1">Resistance to tetracycline by an active tetracycline efflux. This is an energy-dependent process that decreases the accumulation of the antibiotic in whole cells. This protein functions as a metal-tetracycline/H(+) antiporter.</text>
</comment>
<evidence type="ECO:0000256" key="3">
    <source>
        <dbReference type="ARBA" id="ARBA00007520"/>
    </source>
</evidence>
<feature type="transmembrane region" description="Helical" evidence="8">
    <location>
        <begin position="139"/>
        <end position="161"/>
    </location>
</feature>
<evidence type="ECO:0000256" key="7">
    <source>
        <dbReference type="ARBA" id="ARBA00023136"/>
    </source>
</evidence>
<gene>
    <name evidence="10" type="ORF">HDF23_002558</name>
</gene>
<dbReference type="RefSeq" id="WP_076373584.1">
    <property type="nucleotide sequence ID" value="NZ_FTMG01000005.1"/>
</dbReference>
<comment type="subcellular location">
    <subcellularLocation>
        <location evidence="2">Membrane</location>
        <topology evidence="2">Multi-pass membrane protein</topology>
    </subcellularLocation>
</comment>
<sequence>MNTKVKPQAALGFIFVTLLIDIIGFGIIIPVLPKLIQHLIHGNLSDASRYGGWLAFAYAFMQFICAPLLGNLSDKYGRRPVLLASLLGFSIDYTFLAFAPSIGWLFVGRLIAGVTGASFTTASAYIADISTPEKRAQNFGLIGAAFGLGFIIGPVLGGILGQYSTKLPFIAAAVLALINALYGFFILPESLSMDHRRKFEWKRANPVGSLMQLKKYPAISGLVVSLILIYIAAQAVQSTWTFFTMEKFSWNEAWVGYSLGFVGVMSALVQGWLIRITIPKLGQQKSIWIGLLFYSAGLFLFAFATKGWMMFAILVPYCLGGIAGPALQGLISQEVPPNEQGELQGGLTSLMSATTIVGPPMMTSLFAYFTSKGAPVQFAGAPFMMGGVLMLLSTILAIRSFRTAKKHPVEEVKVESLP</sequence>
<feature type="transmembrane region" description="Helical" evidence="8">
    <location>
        <begin position="310"/>
        <end position="331"/>
    </location>
</feature>
<dbReference type="InterPro" id="IPR020846">
    <property type="entry name" value="MFS_dom"/>
</dbReference>
<evidence type="ECO:0000256" key="8">
    <source>
        <dbReference type="SAM" id="Phobius"/>
    </source>
</evidence>
<accession>A0ABR6PJ64</accession>
<feature type="transmembrane region" description="Helical" evidence="8">
    <location>
        <begin position="106"/>
        <end position="127"/>
    </location>
</feature>
<dbReference type="InterPro" id="IPR005829">
    <property type="entry name" value="Sugar_transporter_CS"/>
</dbReference>
<feature type="domain" description="Major facilitator superfamily (MFS) profile" evidence="9">
    <location>
        <begin position="10"/>
        <end position="405"/>
    </location>
</feature>
<dbReference type="Proteomes" id="UP000541583">
    <property type="component" value="Unassembled WGS sequence"/>
</dbReference>
<feature type="transmembrane region" description="Helical" evidence="8">
    <location>
        <begin position="52"/>
        <end position="69"/>
    </location>
</feature>
<dbReference type="PANTHER" id="PTHR23504:SF15">
    <property type="entry name" value="MAJOR FACILITATOR SUPERFAMILY (MFS) PROFILE DOMAIN-CONTAINING PROTEIN"/>
    <property type="match status" value="1"/>
</dbReference>
<feature type="transmembrane region" description="Helical" evidence="8">
    <location>
        <begin position="343"/>
        <end position="370"/>
    </location>
</feature>
<dbReference type="InterPro" id="IPR036259">
    <property type="entry name" value="MFS_trans_sf"/>
</dbReference>
<comment type="caution">
    <text evidence="10">The sequence shown here is derived from an EMBL/GenBank/DDBJ whole genome shotgun (WGS) entry which is preliminary data.</text>
</comment>
<dbReference type="PROSITE" id="PS00216">
    <property type="entry name" value="SUGAR_TRANSPORT_1"/>
    <property type="match status" value="1"/>
</dbReference>
<dbReference type="EMBL" id="JACHCB010000005">
    <property type="protein sequence ID" value="MBB6109809.1"/>
    <property type="molecule type" value="Genomic_DNA"/>
</dbReference>
<organism evidence="10 11">
    <name type="scientific">Mucilaginibacter lappiensis</name>
    <dbReference type="NCBI Taxonomy" id="354630"/>
    <lineage>
        <taxon>Bacteria</taxon>
        <taxon>Pseudomonadati</taxon>
        <taxon>Bacteroidota</taxon>
        <taxon>Sphingobacteriia</taxon>
        <taxon>Sphingobacteriales</taxon>
        <taxon>Sphingobacteriaceae</taxon>
        <taxon>Mucilaginibacter</taxon>
    </lineage>
</organism>
<feature type="transmembrane region" description="Helical" evidence="8">
    <location>
        <begin position="81"/>
        <end position="100"/>
    </location>
</feature>
<dbReference type="SUPFAM" id="SSF103473">
    <property type="entry name" value="MFS general substrate transporter"/>
    <property type="match status" value="1"/>
</dbReference>
<keyword evidence="11" id="KW-1185">Reference proteome</keyword>
<dbReference type="PRINTS" id="PR01035">
    <property type="entry name" value="TCRTETA"/>
</dbReference>
<evidence type="ECO:0000256" key="4">
    <source>
        <dbReference type="ARBA" id="ARBA00022448"/>
    </source>
</evidence>
<keyword evidence="5 8" id="KW-0812">Transmembrane</keyword>
<dbReference type="CDD" id="cd17388">
    <property type="entry name" value="MFS_TetA"/>
    <property type="match status" value="1"/>
</dbReference>
<dbReference type="PROSITE" id="PS50850">
    <property type="entry name" value="MFS"/>
    <property type="match status" value="1"/>
</dbReference>
<dbReference type="Pfam" id="PF07690">
    <property type="entry name" value="MFS_1"/>
    <property type="match status" value="1"/>
</dbReference>
<proteinExistence type="inferred from homology"/>
<evidence type="ECO:0000256" key="6">
    <source>
        <dbReference type="ARBA" id="ARBA00022989"/>
    </source>
</evidence>